<dbReference type="PANTHER" id="PTHR12558:SF13">
    <property type="entry name" value="CELL DIVISION CYCLE PROTEIN 27 HOMOLOG"/>
    <property type="match status" value="1"/>
</dbReference>
<protein>
    <submittedName>
        <fullName evidence="2">Tetratricopeptide repeat protein</fullName>
    </submittedName>
</protein>
<reference evidence="2 3" key="1">
    <citation type="submission" date="2024-02" db="EMBL/GenBank/DDBJ databases">
        <title>Winogradskyella poriferorum JCM 12885.</title>
        <authorList>
            <person name="Zhang D.-F."/>
            <person name="Fu Z.-Y."/>
        </authorList>
    </citation>
    <scope>NUCLEOTIDE SEQUENCE [LARGE SCALE GENOMIC DNA]</scope>
    <source>
        <strain evidence="2 3">JCM 12885</strain>
    </source>
</reference>
<evidence type="ECO:0000313" key="2">
    <source>
        <dbReference type="EMBL" id="MEF3077838.1"/>
    </source>
</evidence>
<organism evidence="2 3">
    <name type="scientific">Winogradskyella poriferorum</name>
    <dbReference type="NCBI Taxonomy" id="307627"/>
    <lineage>
        <taxon>Bacteria</taxon>
        <taxon>Pseudomonadati</taxon>
        <taxon>Bacteroidota</taxon>
        <taxon>Flavobacteriia</taxon>
        <taxon>Flavobacteriales</taxon>
        <taxon>Flavobacteriaceae</taxon>
        <taxon>Winogradskyella</taxon>
    </lineage>
</organism>
<sequence>MRFRVIIVSVLLVSCVVNSQSIKEKADQFFAIGNFSKSIETYKTLEVLDDVYDDIAKAYVAIGNYGEGLAYYKKAISVSPEDLLLQYQYAKLLSKTKNYKEAHKRFSDLIKIDSLNPNFHYELGVTLEKLQDSTALERFKTTYQLDSTHQKAIFKIGKEHLVKRRFKEAHTIIDVGLESYSDNIELISLKAQTYYYQEYYTYAVVWFNKLLDLGEKSEFIHEKLSLSYAQNSDYKEAIYQREEVLKYNPKDANALFVLGNYYAALSDFEKAEDYYKKSLKLRDVSLSNEYQKLGIVLNRQKKYKEAIEAFQKAQKEDPDDIMNSFFILRSKDEYYADVDAKIKLYEDFIKKEKNAPLKPYAERRLKELKEEKFLEED</sequence>
<keyword evidence="3" id="KW-1185">Reference proteome</keyword>
<keyword evidence="1" id="KW-0802">TPR repeat</keyword>
<feature type="repeat" description="TPR" evidence="1">
    <location>
        <begin position="49"/>
        <end position="82"/>
    </location>
</feature>
<dbReference type="SUPFAM" id="SSF48452">
    <property type="entry name" value="TPR-like"/>
    <property type="match status" value="1"/>
</dbReference>
<dbReference type="Pfam" id="PF12895">
    <property type="entry name" value="ANAPC3"/>
    <property type="match status" value="1"/>
</dbReference>
<feature type="repeat" description="TPR" evidence="1">
    <location>
        <begin position="252"/>
        <end position="285"/>
    </location>
</feature>
<dbReference type="PROSITE" id="PS50293">
    <property type="entry name" value="TPR_REGION"/>
    <property type="match status" value="1"/>
</dbReference>
<dbReference type="RefSeq" id="WP_331808653.1">
    <property type="nucleotide sequence ID" value="NZ_JAZHOU010000001.1"/>
</dbReference>
<name>A0ABU7W1Q1_9FLAO</name>
<dbReference type="Gene3D" id="1.25.40.10">
    <property type="entry name" value="Tetratricopeptide repeat domain"/>
    <property type="match status" value="3"/>
</dbReference>
<dbReference type="Proteomes" id="UP001356704">
    <property type="component" value="Unassembled WGS sequence"/>
</dbReference>
<dbReference type="PANTHER" id="PTHR12558">
    <property type="entry name" value="CELL DIVISION CYCLE 16,23,27"/>
    <property type="match status" value="1"/>
</dbReference>
<dbReference type="PROSITE" id="PS51257">
    <property type="entry name" value="PROKAR_LIPOPROTEIN"/>
    <property type="match status" value="1"/>
</dbReference>
<evidence type="ECO:0000256" key="1">
    <source>
        <dbReference type="PROSITE-ProRule" id="PRU00339"/>
    </source>
</evidence>
<evidence type="ECO:0000313" key="3">
    <source>
        <dbReference type="Proteomes" id="UP001356704"/>
    </source>
</evidence>
<proteinExistence type="predicted"/>
<feature type="repeat" description="TPR" evidence="1">
    <location>
        <begin position="218"/>
        <end position="251"/>
    </location>
</feature>
<dbReference type="EMBL" id="JAZHOU010000001">
    <property type="protein sequence ID" value="MEF3077838.1"/>
    <property type="molecule type" value="Genomic_DNA"/>
</dbReference>
<dbReference type="InterPro" id="IPR011990">
    <property type="entry name" value="TPR-like_helical_dom_sf"/>
</dbReference>
<feature type="repeat" description="TPR" evidence="1">
    <location>
        <begin position="287"/>
        <end position="320"/>
    </location>
</feature>
<comment type="caution">
    <text evidence="2">The sequence shown here is derived from an EMBL/GenBank/DDBJ whole genome shotgun (WGS) entry which is preliminary data.</text>
</comment>
<dbReference type="PROSITE" id="PS50005">
    <property type="entry name" value="TPR"/>
    <property type="match status" value="4"/>
</dbReference>
<accession>A0ABU7W1Q1</accession>
<dbReference type="SMART" id="SM00028">
    <property type="entry name" value="TPR"/>
    <property type="match status" value="6"/>
</dbReference>
<dbReference type="InterPro" id="IPR019734">
    <property type="entry name" value="TPR_rpt"/>
</dbReference>
<dbReference type="Pfam" id="PF14559">
    <property type="entry name" value="TPR_19"/>
    <property type="match status" value="1"/>
</dbReference>
<gene>
    <name evidence="2" type="ORF">V1468_02375</name>
</gene>